<protein>
    <submittedName>
        <fullName evidence="3">Uncharacterized protein</fullName>
    </submittedName>
</protein>
<dbReference type="RefSeq" id="WP_135360750.1">
    <property type="nucleotide sequence ID" value="NZ_JBLVUM010000002.1"/>
</dbReference>
<evidence type="ECO:0000256" key="1">
    <source>
        <dbReference type="SAM" id="MobiDB-lite"/>
    </source>
</evidence>
<gene>
    <name evidence="3" type="ORF">EJD98_13190</name>
</gene>
<organism evidence="3 4">
    <name type="scientific">Mycolicibacterium peregrinum</name>
    <name type="common">Mycobacterium peregrinum</name>
    <dbReference type="NCBI Taxonomy" id="43304"/>
    <lineage>
        <taxon>Bacteria</taxon>
        <taxon>Bacillati</taxon>
        <taxon>Actinomycetota</taxon>
        <taxon>Actinomycetes</taxon>
        <taxon>Mycobacteriales</taxon>
        <taxon>Mycobacteriaceae</taxon>
        <taxon>Mycolicibacterium</taxon>
    </lineage>
</organism>
<feature type="compositionally biased region" description="Polar residues" evidence="1">
    <location>
        <begin position="94"/>
        <end position="109"/>
    </location>
</feature>
<feature type="region of interest" description="Disordered" evidence="1">
    <location>
        <begin position="86"/>
        <end position="111"/>
    </location>
</feature>
<dbReference type="AlphaFoldDB" id="A0A4Z0HP36"/>
<dbReference type="Proteomes" id="UP000297792">
    <property type="component" value="Unassembled WGS sequence"/>
</dbReference>
<sequence length="150" mass="16213">MGGLFGWAIATVLLLWPVLLAIGAVAWRNEVLAKRIRVNQAQLGILIGQAMEEAARGRELGTEKSFVAWRVVWAEDGVMRVENTGRDKARSVTAKASNSSGSAEKTVSSVDPGDSVSLGVVLAAAGETEVELTWRTELGRWTTERYAVTR</sequence>
<keyword evidence="4" id="KW-1185">Reference proteome</keyword>
<keyword evidence="2" id="KW-0812">Transmembrane</keyword>
<name>A0A4Z0HP36_MYCPR</name>
<dbReference type="EMBL" id="RWKA01000006">
    <property type="protein sequence ID" value="TGB42789.1"/>
    <property type="molecule type" value="Genomic_DNA"/>
</dbReference>
<keyword evidence="2" id="KW-1133">Transmembrane helix</keyword>
<proteinExistence type="predicted"/>
<evidence type="ECO:0000313" key="4">
    <source>
        <dbReference type="Proteomes" id="UP000297792"/>
    </source>
</evidence>
<reference evidence="3 4" key="1">
    <citation type="submission" date="2018-12" db="EMBL/GenBank/DDBJ databases">
        <title>Draft genome sequences of Mycolicibacterium peregrinum isolated from a pig with lymphadenitis and from soil on the same Japanese pig farm.</title>
        <authorList>
            <person name="Komatsu T."/>
            <person name="Ohya K."/>
            <person name="Sawai K."/>
            <person name="Odoi J.O."/>
            <person name="Otsu K."/>
            <person name="Ota A."/>
            <person name="Ito T."/>
            <person name="Kawai M."/>
            <person name="Maruyama F."/>
        </authorList>
    </citation>
    <scope>NUCLEOTIDE SEQUENCE [LARGE SCALE GENOMIC DNA]</scope>
    <source>
        <strain evidence="3 4">138</strain>
    </source>
</reference>
<evidence type="ECO:0000256" key="2">
    <source>
        <dbReference type="SAM" id="Phobius"/>
    </source>
</evidence>
<accession>A0A4Z0HP36</accession>
<evidence type="ECO:0000313" key="3">
    <source>
        <dbReference type="EMBL" id="TGB42789.1"/>
    </source>
</evidence>
<comment type="caution">
    <text evidence="3">The sequence shown here is derived from an EMBL/GenBank/DDBJ whole genome shotgun (WGS) entry which is preliminary data.</text>
</comment>
<feature type="transmembrane region" description="Helical" evidence="2">
    <location>
        <begin position="6"/>
        <end position="27"/>
    </location>
</feature>
<keyword evidence="2" id="KW-0472">Membrane</keyword>